<dbReference type="SUPFAM" id="SSF53474">
    <property type="entry name" value="alpha/beta-Hydrolases"/>
    <property type="match status" value="1"/>
</dbReference>
<comment type="caution">
    <text evidence="2">The sequence shown here is derived from an EMBL/GenBank/DDBJ whole genome shotgun (WGS) entry which is preliminary data.</text>
</comment>
<dbReference type="Gene3D" id="3.40.50.1820">
    <property type="entry name" value="alpha/beta hydrolase"/>
    <property type="match status" value="1"/>
</dbReference>
<gene>
    <name evidence="2" type="ORF">GCM10022224_009100</name>
</gene>
<name>A0ABP7B4K5_9ACTN</name>
<evidence type="ECO:0000313" key="3">
    <source>
        <dbReference type="Proteomes" id="UP001500902"/>
    </source>
</evidence>
<dbReference type="PANTHER" id="PTHR37017:SF11">
    <property type="entry name" value="ESTERASE_LIPASE_THIOESTERASE DOMAIN-CONTAINING PROTEIN"/>
    <property type="match status" value="1"/>
</dbReference>
<dbReference type="EMBL" id="BAAAZP010000013">
    <property type="protein sequence ID" value="GAA3648543.1"/>
    <property type="molecule type" value="Genomic_DNA"/>
</dbReference>
<keyword evidence="3" id="KW-1185">Reference proteome</keyword>
<accession>A0ABP7B4K5</accession>
<organism evidence="2 3">
    <name type="scientific">Nonomuraea antimicrobica</name>
    <dbReference type="NCBI Taxonomy" id="561173"/>
    <lineage>
        <taxon>Bacteria</taxon>
        <taxon>Bacillati</taxon>
        <taxon>Actinomycetota</taxon>
        <taxon>Actinomycetes</taxon>
        <taxon>Streptosporangiales</taxon>
        <taxon>Streptosporangiaceae</taxon>
        <taxon>Nonomuraea</taxon>
    </lineage>
</organism>
<feature type="domain" description="AB hydrolase-1" evidence="1">
    <location>
        <begin position="17"/>
        <end position="234"/>
    </location>
</feature>
<sequence length="247" mass="25527">MAETPTTAGDGGSPPTLVLVHGAWHGGWSWDPVLPALAAHGVPAHVVDLPGVGRAPGGHDLAGHAAYLREEVARLPGPVALCGHSYGGAVLTEAAPADAVVLIYLAAFLLRPGESCVDANAATPPPDDPALGPHREGDYLHVSPVAARHLFYDDCPAEPAEAAIARLTPEHVATVGSPVTRAAWTEAPSAYIVTAKDRAISPTAQRAMAERAGRRYEIDSGHSPTLTRPDELAALLARAIREAAPHG</sequence>
<evidence type="ECO:0000313" key="2">
    <source>
        <dbReference type="EMBL" id="GAA3648543.1"/>
    </source>
</evidence>
<dbReference type="RefSeq" id="WP_344873271.1">
    <property type="nucleotide sequence ID" value="NZ_BAAAZP010000013.1"/>
</dbReference>
<dbReference type="Proteomes" id="UP001500902">
    <property type="component" value="Unassembled WGS sequence"/>
</dbReference>
<protein>
    <submittedName>
        <fullName evidence="2">Alpha/beta hydrolase</fullName>
    </submittedName>
</protein>
<evidence type="ECO:0000259" key="1">
    <source>
        <dbReference type="Pfam" id="PF12697"/>
    </source>
</evidence>
<proteinExistence type="predicted"/>
<dbReference type="Pfam" id="PF12697">
    <property type="entry name" value="Abhydrolase_6"/>
    <property type="match status" value="1"/>
</dbReference>
<dbReference type="GO" id="GO:0016787">
    <property type="term" value="F:hydrolase activity"/>
    <property type="evidence" value="ECO:0007669"/>
    <property type="project" value="UniProtKB-KW"/>
</dbReference>
<dbReference type="InterPro" id="IPR052897">
    <property type="entry name" value="Sec-Metab_Biosynth_Hydrolase"/>
</dbReference>
<reference evidence="3" key="1">
    <citation type="journal article" date="2019" name="Int. J. Syst. Evol. Microbiol.">
        <title>The Global Catalogue of Microorganisms (GCM) 10K type strain sequencing project: providing services to taxonomists for standard genome sequencing and annotation.</title>
        <authorList>
            <consortium name="The Broad Institute Genomics Platform"/>
            <consortium name="The Broad Institute Genome Sequencing Center for Infectious Disease"/>
            <person name="Wu L."/>
            <person name="Ma J."/>
        </authorList>
    </citation>
    <scope>NUCLEOTIDE SEQUENCE [LARGE SCALE GENOMIC DNA]</scope>
    <source>
        <strain evidence="3">JCM 16904</strain>
    </source>
</reference>
<dbReference type="InterPro" id="IPR000073">
    <property type="entry name" value="AB_hydrolase_1"/>
</dbReference>
<dbReference type="PANTHER" id="PTHR37017">
    <property type="entry name" value="AB HYDROLASE-1 DOMAIN-CONTAINING PROTEIN-RELATED"/>
    <property type="match status" value="1"/>
</dbReference>
<keyword evidence="2" id="KW-0378">Hydrolase</keyword>
<dbReference type="InterPro" id="IPR029058">
    <property type="entry name" value="AB_hydrolase_fold"/>
</dbReference>